<proteinExistence type="predicted"/>
<sequence>MRSTGMRFTIDVSQDISDEEHSDPTGTVQGDKASYASMVAKGSNDLGKSMAGEAPSRTVVNDAPQTRIEQSVVERVHGSELYGPWMVVDIRRKLRTITTRGVPRNNNVEVEVSGSKFSGLHNEVNFGGVTDELEVNVGSMDKVPIVGTGCCQNLPEGQVTAPSHKKEDVEVVVVEHGLGLHPERHKVVSIVEKHVGEKEASEGKVVKQHNYVGRSPKVGNMRDLQLRKPVEVRLAPCSTMFD</sequence>
<feature type="region of interest" description="Disordered" evidence="1">
    <location>
        <begin position="1"/>
        <end position="31"/>
    </location>
</feature>
<dbReference type="Proteomes" id="UP001472677">
    <property type="component" value="Unassembled WGS sequence"/>
</dbReference>
<gene>
    <name evidence="2" type="ORF">V6N12_045913</name>
</gene>
<evidence type="ECO:0000256" key="1">
    <source>
        <dbReference type="SAM" id="MobiDB-lite"/>
    </source>
</evidence>
<name>A0ABR2G460_9ROSI</name>
<reference evidence="2 3" key="1">
    <citation type="journal article" date="2024" name="G3 (Bethesda)">
        <title>Genome assembly of Hibiscus sabdariffa L. provides insights into metabolisms of medicinal natural products.</title>
        <authorList>
            <person name="Kim T."/>
        </authorList>
    </citation>
    <scope>NUCLEOTIDE SEQUENCE [LARGE SCALE GENOMIC DNA]</scope>
    <source>
        <strain evidence="2">TK-2024</strain>
        <tissue evidence="2">Old leaves</tissue>
    </source>
</reference>
<protein>
    <submittedName>
        <fullName evidence="2">Uncharacterized protein</fullName>
    </submittedName>
</protein>
<comment type="caution">
    <text evidence="2">The sequence shown here is derived from an EMBL/GenBank/DDBJ whole genome shotgun (WGS) entry which is preliminary data.</text>
</comment>
<dbReference type="EMBL" id="JBBPBM010000003">
    <property type="protein sequence ID" value="KAK8593840.1"/>
    <property type="molecule type" value="Genomic_DNA"/>
</dbReference>
<evidence type="ECO:0000313" key="3">
    <source>
        <dbReference type="Proteomes" id="UP001472677"/>
    </source>
</evidence>
<organism evidence="2 3">
    <name type="scientific">Hibiscus sabdariffa</name>
    <name type="common">roselle</name>
    <dbReference type="NCBI Taxonomy" id="183260"/>
    <lineage>
        <taxon>Eukaryota</taxon>
        <taxon>Viridiplantae</taxon>
        <taxon>Streptophyta</taxon>
        <taxon>Embryophyta</taxon>
        <taxon>Tracheophyta</taxon>
        <taxon>Spermatophyta</taxon>
        <taxon>Magnoliopsida</taxon>
        <taxon>eudicotyledons</taxon>
        <taxon>Gunneridae</taxon>
        <taxon>Pentapetalae</taxon>
        <taxon>rosids</taxon>
        <taxon>malvids</taxon>
        <taxon>Malvales</taxon>
        <taxon>Malvaceae</taxon>
        <taxon>Malvoideae</taxon>
        <taxon>Hibiscus</taxon>
    </lineage>
</organism>
<evidence type="ECO:0000313" key="2">
    <source>
        <dbReference type="EMBL" id="KAK8593840.1"/>
    </source>
</evidence>
<keyword evidence="3" id="KW-1185">Reference proteome</keyword>
<accession>A0ABR2G460</accession>